<dbReference type="Gene3D" id="1.20.120.220">
    <property type="entry name" value="ATP synthase, F0 complex, subunit A"/>
    <property type="match status" value="1"/>
</dbReference>
<keyword evidence="8 13" id="KW-1133">Transmembrane helix</keyword>
<dbReference type="PANTHER" id="PTHR42823">
    <property type="entry name" value="ATP SYNTHASE SUBUNIT A, CHLOROPLASTIC"/>
    <property type="match status" value="1"/>
</dbReference>
<dbReference type="PRINTS" id="PR00123">
    <property type="entry name" value="ATPASEA"/>
</dbReference>
<comment type="similarity">
    <text evidence="3">Belongs to the ATPase A chain family.</text>
</comment>
<dbReference type="GO" id="GO:0015078">
    <property type="term" value="F:proton transmembrane transporter activity"/>
    <property type="evidence" value="ECO:0007669"/>
    <property type="project" value="InterPro"/>
</dbReference>
<proteinExistence type="inferred from homology"/>
<dbReference type="PROSITE" id="PS00449">
    <property type="entry name" value="ATPASE_A"/>
    <property type="match status" value="1"/>
</dbReference>
<feature type="transmembrane region" description="Helical" evidence="13">
    <location>
        <begin position="129"/>
        <end position="148"/>
    </location>
</feature>
<dbReference type="InterPro" id="IPR035908">
    <property type="entry name" value="F0_ATP_A_sf"/>
</dbReference>
<evidence type="ECO:0000256" key="6">
    <source>
        <dbReference type="ARBA" id="ARBA00022692"/>
    </source>
</evidence>
<feature type="transmembrane region" description="Helical" evidence="13">
    <location>
        <begin position="46"/>
        <end position="67"/>
    </location>
</feature>
<evidence type="ECO:0000256" key="2">
    <source>
        <dbReference type="ARBA" id="ARBA00004474"/>
    </source>
</evidence>
<dbReference type="GO" id="GO:0015986">
    <property type="term" value="P:proton motive force-driven ATP synthesis"/>
    <property type="evidence" value="ECO:0007669"/>
    <property type="project" value="InterPro"/>
</dbReference>
<keyword evidence="10 13" id="KW-0472">Membrane</keyword>
<evidence type="ECO:0000256" key="11">
    <source>
        <dbReference type="ARBA" id="ARBA00023310"/>
    </source>
</evidence>
<dbReference type="FunFam" id="1.20.120.220:FF:000001">
    <property type="entry name" value="ATP synthase subunit a, chloroplastic"/>
    <property type="match status" value="1"/>
</dbReference>
<evidence type="ECO:0000256" key="9">
    <source>
        <dbReference type="ARBA" id="ARBA00023065"/>
    </source>
</evidence>
<dbReference type="EMBL" id="MG257804">
    <property type="protein sequence ID" value="ATZ81715.1"/>
    <property type="molecule type" value="Genomic_DNA"/>
</dbReference>
<evidence type="ECO:0000256" key="4">
    <source>
        <dbReference type="ARBA" id="ARBA00022448"/>
    </source>
</evidence>
<keyword evidence="9" id="KW-0406">Ion transport</keyword>
<dbReference type="PANTHER" id="PTHR42823:SF3">
    <property type="entry name" value="ATP SYNTHASE SUBUNIT A, CHLOROPLASTIC"/>
    <property type="match status" value="1"/>
</dbReference>
<evidence type="ECO:0000256" key="1">
    <source>
        <dbReference type="ARBA" id="ARBA00004141"/>
    </source>
</evidence>
<organism evidence="14">
    <name type="scientific">Boodlea composita</name>
    <dbReference type="NCBI Taxonomy" id="204414"/>
    <lineage>
        <taxon>Eukaryota</taxon>
        <taxon>Viridiplantae</taxon>
        <taxon>Chlorophyta</taxon>
        <taxon>core chlorophytes</taxon>
        <taxon>Ulvophyceae</taxon>
        <taxon>TCBD clade</taxon>
        <taxon>Cladophorales</taxon>
        <taxon>Boodleaceae</taxon>
        <taxon>Boodlea</taxon>
    </lineage>
</organism>
<dbReference type="InterPro" id="IPR023011">
    <property type="entry name" value="ATP_synth_F0_asu_AS"/>
</dbReference>
<evidence type="ECO:0000256" key="7">
    <source>
        <dbReference type="ARBA" id="ARBA00022781"/>
    </source>
</evidence>
<dbReference type="InterPro" id="IPR045082">
    <property type="entry name" value="ATP_syn_F0_a_bact/chloroplast"/>
</dbReference>
<comment type="subcellular location">
    <subcellularLocation>
        <location evidence="1">Membrane</location>
        <topology evidence="1">Multi-pass membrane protein</topology>
    </subcellularLocation>
    <subcellularLocation>
        <location evidence="2">Plastid</location>
    </subcellularLocation>
</comment>
<keyword evidence="7" id="KW-0375">Hydrogen ion transport</keyword>
<keyword evidence="4" id="KW-0813">Transport</keyword>
<evidence type="ECO:0000313" key="14">
    <source>
        <dbReference type="EMBL" id="ATZ81715.1"/>
    </source>
</evidence>
<dbReference type="GO" id="GO:0009536">
    <property type="term" value="C:plastid"/>
    <property type="evidence" value="ECO:0007669"/>
    <property type="project" value="UniProtKB-SubCell"/>
</dbReference>
<reference evidence="14" key="1">
    <citation type="journal article" date="2017" name="Curr. Biol.">
        <title>The Plastid Genome in Cladophorales Green Algae Is Encoded by Hairpin Chromosomes.</title>
        <authorList>
            <person name="Del Cortona A."/>
            <person name="Leliaert F."/>
            <person name="Bogaert K.A."/>
            <person name="Turmel M."/>
            <person name="Boedeker C."/>
            <person name="Janouskovec J."/>
            <person name="Lopez-Bautista J.M."/>
            <person name="Verbruggen H."/>
            <person name="Vandepoele K."/>
            <person name="De Clerck O."/>
        </authorList>
    </citation>
    <scope>NUCLEOTIDE SEQUENCE</scope>
    <source>
        <strain evidence="14">FL1110</strain>
    </source>
</reference>
<dbReference type="AlphaFoldDB" id="A0A2H4UXS1"/>
<dbReference type="InterPro" id="IPR000568">
    <property type="entry name" value="ATP_synth_F0_asu"/>
</dbReference>
<keyword evidence="14" id="KW-0150">Chloroplast</keyword>
<keyword evidence="11" id="KW-0066">ATP synthesis</keyword>
<evidence type="ECO:0000256" key="8">
    <source>
        <dbReference type="ARBA" id="ARBA00022989"/>
    </source>
</evidence>
<evidence type="ECO:0000256" key="13">
    <source>
        <dbReference type="SAM" id="Phobius"/>
    </source>
</evidence>
<keyword evidence="6 13" id="KW-0812">Transmembrane</keyword>
<accession>A0A2H4UXS1</accession>
<keyword evidence="5" id="KW-0138">CF(0)</keyword>
<geneLocation type="chloroplast" evidence="14"/>
<dbReference type="SUPFAM" id="SSF81336">
    <property type="entry name" value="F1F0 ATP synthase subunit A"/>
    <property type="match status" value="1"/>
</dbReference>
<name>A0A2H4UXS1_9CHLO</name>
<evidence type="ECO:0000256" key="10">
    <source>
        <dbReference type="ARBA" id="ARBA00023136"/>
    </source>
</evidence>
<keyword evidence="14" id="KW-0934">Plastid</keyword>
<sequence length="242" mass="26324">MLHHPARPSLAGIWPIWWGTRPRLGNGPEDGILEVGVRWASAQNEFNYDTLATSASAIIFLCFVPAARDFRLSVFLFDLTAIQALVIGWAPLVSASFLFIWACNWLGALVPWSFFEVPAGELAAPTNDINVTTLLALCAAHGYAFAGFDEYRGRYPGKYLKPVAFLLPINVLEEFSKPLSLSFRLFGNILADELTLSVLYGLVPVGIPIPVFLLGLFTSGIQALVFATLAAAYVGEAMEVLG</sequence>
<dbReference type="Pfam" id="PF00119">
    <property type="entry name" value="ATP-synt_A"/>
    <property type="match status" value="1"/>
</dbReference>
<feature type="transmembrane region" description="Helical" evidence="13">
    <location>
        <begin position="79"/>
        <end position="109"/>
    </location>
</feature>
<dbReference type="CDD" id="cd00310">
    <property type="entry name" value="ATP-synt_Fo_a_6"/>
    <property type="match status" value="1"/>
</dbReference>
<evidence type="ECO:0000256" key="12">
    <source>
        <dbReference type="ARBA" id="ARBA00074744"/>
    </source>
</evidence>
<evidence type="ECO:0000256" key="3">
    <source>
        <dbReference type="ARBA" id="ARBA00006810"/>
    </source>
</evidence>
<dbReference type="GO" id="GO:0045259">
    <property type="term" value="C:proton-transporting ATP synthase complex"/>
    <property type="evidence" value="ECO:0007669"/>
    <property type="project" value="UniProtKB-KW"/>
</dbReference>
<evidence type="ECO:0000256" key="5">
    <source>
        <dbReference type="ARBA" id="ARBA00022547"/>
    </source>
</evidence>
<protein>
    <recommendedName>
        <fullName evidence="12">ATP synthase subunit a, chloroplastic</fullName>
    </recommendedName>
</protein>